<name>A0AA36B6H9_OCTVU</name>
<reference evidence="1" key="1">
    <citation type="submission" date="2023-08" db="EMBL/GenBank/DDBJ databases">
        <authorList>
            <person name="Alioto T."/>
            <person name="Alioto T."/>
            <person name="Gomez Garrido J."/>
        </authorList>
    </citation>
    <scope>NUCLEOTIDE SEQUENCE</scope>
</reference>
<evidence type="ECO:0000313" key="1">
    <source>
        <dbReference type="EMBL" id="CAI9728484.1"/>
    </source>
</evidence>
<gene>
    <name evidence="1" type="ORF">OCTVUL_1B012230</name>
</gene>
<protein>
    <submittedName>
        <fullName evidence="1">Uncharacterized protein</fullName>
    </submittedName>
</protein>
<evidence type="ECO:0000313" key="2">
    <source>
        <dbReference type="Proteomes" id="UP001162480"/>
    </source>
</evidence>
<dbReference type="SUPFAM" id="SSF48403">
    <property type="entry name" value="Ankyrin repeat"/>
    <property type="match status" value="1"/>
</dbReference>
<organism evidence="1 2">
    <name type="scientific">Octopus vulgaris</name>
    <name type="common">Common octopus</name>
    <dbReference type="NCBI Taxonomy" id="6645"/>
    <lineage>
        <taxon>Eukaryota</taxon>
        <taxon>Metazoa</taxon>
        <taxon>Spiralia</taxon>
        <taxon>Lophotrochozoa</taxon>
        <taxon>Mollusca</taxon>
        <taxon>Cephalopoda</taxon>
        <taxon>Coleoidea</taxon>
        <taxon>Octopodiformes</taxon>
        <taxon>Octopoda</taxon>
        <taxon>Incirrata</taxon>
        <taxon>Octopodidae</taxon>
        <taxon>Octopus</taxon>
    </lineage>
</organism>
<sequence length="116" mass="12833">MSLFSVMKLTRELSGSNRDGDKSEVVTKDRHFMFHKKDSSICHETLNQTASNGITFLMASCERGSIRSITLSTKSGTGLNIIDKKNQTALHSAVDNLTKQLQVVLHSSWHLVNEAA</sequence>
<accession>A0AA36B6H9</accession>
<dbReference type="AlphaFoldDB" id="A0AA36B6H9"/>
<dbReference type="InterPro" id="IPR036770">
    <property type="entry name" value="Ankyrin_rpt-contain_sf"/>
</dbReference>
<keyword evidence="2" id="KW-1185">Reference proteome</keyword>
<dbReference type="EMBL" id="OX597822">
    <property type="protein sequence ID" value="CAI9728484.1"/>
    <property type="molecule type" value="Genomic_DNA"/>
</dbReference>
<dbReference type="Gene3D" id="1.25.40.20">
    <property type="entry name" value="Ankyrin repeat-containing domain"/>
    <property type="match status" value="1"/>
</dbReference>
<dbReference type="Proteomes" id="UP001162480">
    <property type="component" value="Chromosome 9"/>
</dbReference>
<proteinExistence type="predicted"/>